<dbReference type="Proteomes" id="UP000250136">
    <property type="component" value="Chromosome"/>
</dbReference>
<dbReference type="PATRIC" id="fig|277988.4.peg.1331"/>
<dbReference type="InterPro" id="IPR003731">
    <property type="entry name" value="Di-Nase_FeMo-co_biosynth"/>
</dbReference>
<dbReference type="KEGG" id="ttd:A3L14_07595"/>
<feature type="domain" description="Dinitrogenase iron-molybdenum cofactor biosynthesis" evidence="1">
    <location>
        <begin position="14"/>
        <end position="112"/>
    </location>
</feature>
<dbReference type="PANTHER" id="PTHR33937:SF5">
    <property type="entry name" value="IRON-MOLYBDENUM COFACTOR-BINDING PROTEIN"/>
    <property type="match status" value="1"/>
</dbReference>
<protein>
    <submittedName>
        <fullName evidence="3">Dinitrogenase iron-molybdenum cofactor</fullName>
    </submittedName>
</protein>
<reference evidence="2 7" key="2">
    <citation type="submission" date="2016-04" db="EMBL/GenBank/DDBJ databases">
        <title>Complete genome sequence of Thermococcus thioreducens type strain OGL-20P.</title>
        <authorList>
            <person name="Oger P.M."/>
        </authorList>
    </citation>
    <scope>NUCLEOTIDE SEQUENCE [LARGE SCALE GENOMIC DNA]</scope>
    <source>
        <strain evidence="2 7">OGL-20P</strain>
    </source>
</reference>
<evidence type="ECO:0000259" key="1">
    <source>
        <dbReference type="Pfam" id="PF02579"/>
    </source>
</evidence>
<evidence type="ECO:0000313" key="3">
    <source>
        <dbReference type="EMBL" id="KQH82227.1"/>
    </source>
</evidence>
<dbReference type="EMBL" id="CP015105">
    <property type="protein sequence ID" value="ASJ12756.1"/>
    <property type="molecule type" value="Genomic_DNA"/>
</dbReference>
<dbReference type="GeneID" id="33334277"/>
<evidence type="ECO:0000313" key="5">
    <source>
        <dbReference type="Proteomes" id="UP000051862"/>
    </source>
</evidence>
<dbReference type="EMBL" id="FOIW01000001">
    <property type="protein sequence ID" value="SEV85692.1"/>
    <property type="molecule type" value="Genomic_DNA"/>
</dbReference>
<dbReference type="InterPro" id="IPR036105">
    <property type="entry name" value="DiNase_FeMo-co_biosyn_sf"/>
</dbReference>
<dbReference type="STRING" id="277988.SAMN05216170_0430"/>
<reference evidence="6" key="3">
    <citation type="submission" date="2016-10" db="EMBL/GenBank/DDBJ databases">
        <authorList>
            <person name="Varghese N."/>
            <person name="Submissions S."/>
        </authorList>
    </citation>
    <scope>NUCLEOTIDE SEQUENCE [LARGE SCALE GENOMIC DNA]</scope>
    <source>
        <strain evidence="6">OGL-20</strain>
    </source>
</reference>
<dbReference type="InterPro" id="IPR051840">
    <property type="entry name" value="NifX/NifY_domain"/>
</dbReference>
<evidence type="ECO:0000313" key="6">
    <source>
        <dbReference type="Proteomes" id="UP000182125"/>
    </source>
</evidence>
<accession>A0A0Q2S442</accession>
<evidence type="ECO:0000313" key="4">
    <source>
        <dbReference type="EMBL" id="SEV85692.1"/>
    </source>
</evidence>
<dbReference type="Proteomes" id="UP000051862">
    <property type="component" value="Unassembled WGS sequence"/>
</dbReference>
<organism evidence="3 5">
    <name type="scientific">Thermococcus thioreducens</name>
    <dbReference type="NCBI Taxonomy" id="277988"/>
    <lineage>
        <taxon>Archaea</taxon>
        <taxon>Methanobacteriati</taxon>
        <taxon>Methanobacteriota</taxon>
        <taxon>Thermococci</taxon>
        <taxon>Thermococcales</taxon>
        <taxon>Thermococcaceae</taxon>
        <taxon>Thermococcus</taxon>
    </lineage>
</organism>
<name>A0A0Q2S442_9EURY</name>
<dbReference type="RefSeq" id="WP_055429457.1">
    <property type="nucleotide sequence ID" value="NZ_CP015105.1"/>
</dbReference>
<dbReference type="PANTHER" id="PTHR33937">
    <property type="entry name" value="IRON-MOLYBDENUM PROTEIN-RELATED-RELATED"/>
    <property type="match status" value="1"/>
</dbReference>
<reference evidence="4" key="4">
    <citation type="submission" date="2016-10" db="EMBL/GenBank/DDBJ databases">
        <authorList>
            <person name="de Groot N.N."/>
        </authorList>
    </citation>
    <scope>NUCLEOTIDE SEQUENCE [LARGE SCALE GENOMIC DNA]</scope>
    <source>
        <strain evidence="4">OGL-20</strain>
    </source>
</reference>
<evidence type="ECO:0000313" key="2">
    <source>
        <dbReference type="EMBL" id="ASJ12756.1"/>
    </source>
</evidence>
<dbReference type="SUPFAM" id="SSF53146">
    <property type="entry name" value="Nitrogenase accessory factor-like"/>
    <property type="match status" value="1"/>
</dbReference>
<dbReference type="AlphaFoldDB" id="A0A0Q2S442"/>
<gene>
    <name evidence="2" type="ORF">A3L14_07595</name>
    <name evidence="3" type="ORF">AMR53_06355</name>
    <name evidence="4" type="ORF">SAMN05216170_0430</name>
</gene>
<reference evidence="3 5" key="1">
    <citation type="submission" date="2015-08" db="EMBL/GenBank/DDBJ databases">
        <title>Thermococcus thioreducens DSM 14981 genome sequencing.</title>
        <authorList>
            <person name="Hong S.-J."/>
            <person name="Kim M.-C."/>
            <person name="Shin J.-H."/>
        </authorList>
    </citation>
    <scope>NUCLEOTIDE SEQUENCE [LARGE SCALE GENOMIC DNA]</scope>
    <source>
        <strain evidence="3 5">DSM 14981</strain>
    </source>
</reference>
<evidence type="ECO:0000313" key="7">
    <source>
        <dbReference type="Proteomes" id="UP000250136"/>
    </source>
</evidence>
<dbReference type="Gene3D" id="3.30.420.130">
    <property type="entry name" value="Dinitrogenase iron-molybdenum cofactor biosynthesis domain"/>
    <property type="match status" value="1"/>
</dbReference>
<proteinExistence type="predicted"/>
<sequence>MRCLKVAFGMENDETLIDAHYGDSEFFAIYEVCEDGSVKLLEKRHNKAKDFEEHDKGHGDPGKFKAVINQLSDVDVLAAFRMGPNFLRIRDNTNKVVFFTRTRELSVALQRIAENFDDLWEQVQAKRA</sequence>
<dbReference type="Pfam" id="PF02579">
    <property type="entry name" value="Nitro_FeMo-Co"/>
    <property type="match status" value="1"/>
</dbReference>
<dbReference type="OrthoDB" id="84967at2157"/>
<keyword evidence="7" id="KW-1185">Reference proteome</keyword>
<dbReference type="Proteomes" id="UP000182125">
    <property type="component" value="Unassembled WGS sequence"/>
</dbReference>
<dbReference type="EMBL" id="LIXN01000009">
    <property type="protein sequence ID" value="KQH82227.1"/>
    <property type="molecule type" value="Genomic_DNA"/>
</dbReference>